<name>A0ABR3DJ81_NEUIN</name>
<evidence type="ECO:0000313" key="1">
    <source>
        <dbReference type="EMBL" id="KAL0472745.1"/>
    </source>
</evidence>
<keyword evidence="2" id="KW-1185">Reference proteome</keyword>
<sequence>MAERLDDTKQGMGCLNCISHSRIPKSAANDSHVAAQPLAIMKIPRSLIRSTRFQQLFGLALGTYQEKANLEGNLVFFFWQTSFGSQSGGGANFPLPPWICSLGYPW</sequence>
<protein>
    <submittedName>
        <fullName evidence="1">Uncharacterized protein</fullName>
    </submittedName>
</protein>
<dbReference type="Proteomes" id="UP001451303">
    <property type="component" value="Unassembled WGS sequence"/>
</dbReference>
<reference evidence="1 2" key="1">
    <citation type="submission" date="2023-09" db="EMBL/GenBank/DDBJ databases">
        <title>Multi-omics analysis of a traditional fermented food reveals byproduct-associated fungal strains for waste-to-food upcycling.</title>
        <authorList>
            <consortium name="Lawrence Berkeley National Laboratory"/>
            <person name="Rekdal V.M."/>
            <person name="Villalobos-Escobedo J.M."/>
            <person name="Rodriguez-Valeron N."/>
            <person name="Garcia M.O."/>
            <person name="Vasquez D.P."/>
            <person name="Damayanti I."/>
            <person name="Sorensen P.M."/>
            <person name="Baidoo E.E."/>
            <person name="De Carvalho A.C."/>
            <person name="Riley R."/>
            <person name="Lipzen A."/>
            <person name="He G."/>
            <person name="Yan M."/>
            <person name="Haridas S."/>
            <person name="Daum C."/>
            <person name="Yoshinaga Y."/>
            <person name="Ng V."/>
            <person name="Grigoriev I.V."/>
            <person name="Munk R."/>
            <person name="Nuraida L."/>
            <person name="Wijaya C.H."/>
            <person name="Morales P.-C."/>
            <person name="Keasling J.D."/>
        </authorList>
    </citation>
    <scope>NUCLEOTIDE SEQUENCE [LARGE SCALE GENOMIC DNA]</scope>
    <source>
        <strain evidence="1 2">FGSC 2613</strain>
    </source>
</reference>
<proteinExistence type="predicted"/>
<organism evidence="1 2">
    <name type="scientific">Neurospora intermedia</name>
    <dbReference type="NCBI Taxonomy" id="5142"/>
    <lineage>
        <taxon>Eukaryota</taxon>
        <taxon>Fungi</taxon>
        <taxon>Dikarya</taxon>
        <taxon>Ascomycota</taxon>
        <taxon>Pezizomycotina</taxon>
        <taxon>Sordariomycetes</taxon>
        <taxon>Sordariomycetidae</taxon>
        <taxon>Sordariales</taxon>
        <taxon>Sordariaceae</taxon>
        <taxon>Neurospora</taxon>
    </lineage>
</organism>
<dbReference type="EMBL" id="JAVLET010000002">
    <property type="protein sequence ID" value="KAL0472745.1"/>
    <property type="molecule type" value="Genomic_DNA"/>
</dbReference>
<gene>
    <name evidence="1" type="ORF">QR685DRAFT_153350</name>
</gene>
<comment type="caution">
    <text evidence="1">The sequence shown here is derived from an EMBL/GenBank/DDBJ whole genome shotgun (WGS) entry which is preliminary data.</text>
</comment>
<accession>A0ABR3DJ81</accession>
<evidence type="ECO:0000313" key="2">
    <source>
        <dbReference type="Proteomes" id="UP001451303"/>
    </source>
</evidence>